<reference evidence="1" key="1">
    <citation type="submission" date="2019-09" db="EMBL/GenBank/DDBJ databases">
        <authorList>
            <person name="Gross C."/>
            <person name="Bohn E."/>
        </authorList>
    </citation>
    <scope>NUCLEOTIDE SEQUENCE</scope>
    <source>
        <strain evidence="1">ID40</strain>
    </source>
</reference>
<accession>A0A5E5QUL2</accession>
<name>A0A5E5QUL2_PSEAI</name>
<sequence length="105" mass="10460">MVRIARPRTPERRTDGTKTGIQAAEAEAAQVDGRRAGAGDAVVDEQQVGLAQAASELAVVGLQQESLAGVGIAFPLGGEAPVGGLRGGQGLAGLRAGPVVRHAGL</sequence>
<proteinExistence type="predicted"/>
<dbReference type="EMBL" id="LR700248">
    <property type="protein sequence ID" value="VVH78879.1"/>
    <property type="molecule type" value="Genomic_DNA"/>
</dbReference>
<dbReference type="AlphaFoldDB" id="A0A5E5QUL2"/>
<gene>
    <name evidence="1" type="ORF">TUEID40_00026</name>
</gene>
<organism evidence="1">
    <name type="scientific">Pseudomonas aeruginosa</name>
    <dbReference type="NCBI Taxonomy" id="287"/>
    <lineage>
        <taxon>Bacteria</taxon>
        <taxon>Pseudomonadati</taxon>
        <taxon>Pseudomonadota</taxon>
        <taxon>Gammaproteobacteria</taxon>
        <taxon>Pseudomonadales</taxon>
        <taxon>Pseudomonadaceae</taxon>
        <taxon>Pseudomonas</taxon>
    </lineage>
</organism>
<protein>
    <submittedName>
        <fullName evidence="1">Uncharacterized protein</fullName>
    </submittedName>
</protein>
<evidence type="ECO:0000313" key="1">
    <source>
        <dbReference type="EMBL" id="VVH78879.1"/>
    </source>
</evidence>